<dbReference type="PATRIC" id="fig|1423783.4.peg.984"/>
<dbReference type="AlphaFoldDB" id="A0A0R1TZB4"/>
<gene>
    <name evidence="1" type="ORF">FC50_GL000951</name>
</gene>
<protein>
    <submittedName>
        <fullName evidence="1">Uncharacterized protein</fullName>
    </submittedName>
</protein>
<dbReference type="Proteomes" id="UP000051922">
    <property type="component" value="Unassembled WGS sequence"/>
</dbReference>
<proteinExistence type="predicted"/>
<keyword evidence="2" id="KW-1185">Reference proteome</keyword>
<dbReference type="EMBL" id="AZFJ01000045">
    <property type="protein sequence ID" value="KRL86429.1"/>
    <property type="molecule type" value="Genomic_DNA"/>
</dbReference>
<reference evidence="1 2" key="1">
    <citation type="journal article" date="2015" name="Genome Announc.">
        <title>Expanding the biotechnology potential of lactobacilli through comparative genomics of 213 strains and associated genera.</title>
        <authorList>
            <person name="Sun Z."/>
            <person name="Harris H.M."/>
            <person name="McCann A."/>
            <person name="Guo C."/>
            <person name="Argimon S."/>
            <person name="Zhang W."/>
            <person name="Yang X."/>
            <person name="Jeffery I.B."/>
            <person name="Cooney J.C."/>
            <person name="Kagawa T.F."/>
            <person name="Liu W."/>
            <person name="Song Y."/>
            <person name="Salvetti E."/>
            <person name="Wrobel A."/>
            <person name="Rasinkangas P."/>
            <person name="Parkhill J."/>
            <person name="Rea M.C."/>
            <person name="O'Sullivan O."/>
            <person name="Ritari J."/>
            <person name="Douillard F.P."/>
            <person name="Paul Ross R."/>
            <person name="Yang R."/>
            <person name="Briner A.E."/>
            <person name="Felis G.E."/>
            <person name="de Vos W.M."/>
            <person name="Barrangou R."/>
            <person name="Klaenhammer T.R."/>
            <person name="Caufield P.W."/>
            <person name="Cui Y."/>
            <person name="Zhang H."/>
            <person name="O'Toole P.W."/>
        </authorList>
    </citation>
    <scope>NUCLEOTIDE SEQUENCE [LARGE SCALE GENOMIC DNA]</scope>
    <source>
        <strain evidence="1 2">DSM 15945</strain>
    </source>
</reference>
<organism evidence="1 2">
    <name type="scientific">Lacticaseibacillus pantheris DSM 15945 = JCM 12539 = NBRC 106106</name>
    <dbReference type="NCBI Taxonomy" id="1423783"/>
    <lineage>
        <taxon>Bacteria</taxon>
        <taxon>Bacillati</taxon>
        <taxon>Bacillota</taxon>
        <taxon>Bacilli</taxon>
        <taxon>Lactobacillales</taxon>
        <taxon>Lactobacillaceae</taxon>
        <taxon>Lacticaseibacillus</taxon>
    </lineage>
</organism>
<evidence type="ECO:0000313" key="1">
    <source>
        <dbReference type="EMBL" id="KRL86429.1"/>
    </source>
</evidence>
<sequence>MYLLAAYQKPSPRNAHDTVTGYKVVDTINFAKVNNTGPQLQKSLFAGDVYSDVKTVVVPGHPKADRLAFADEYDPDNETGIVYNVTLIRPHSNVTAFFAVNTKATLLKGGV</sequence>
<comment type="caution">
    <text evidence="1">The sequence shown here is derived from an EMBL/GenBank/DDBJ whole genome shotgun (WGS) entry which is preliminary data.</text>
</comment>
<evidence type="ECO:0000313" key="2">
    <source>
        <dbReference type="Proteomes" id="UP000051922"/>
    </source>
</evidence>
<accession>A0A0R1TZB4</accession>
<dbReference type="STRING" id="1423783.FC50_GL000951"/>
<name>A0A0R1TZB4_9LACO</name>